<dbReference type="Gene3D" id="1.20.58.530">
    <property type="match status" value="1"/>
</dbReference>
<evidence type="ECO:0000313" key="14">
    <source>
        <dbReference type="RefSeq" id="XP_014666079.1"/>
    </source>
</evidence>
<dbReference type="Pfam" id="PF06017">
    <property type="entry name" value="Myosin_TH1"/>
    <property type="match status" value="1"/>
</dbReference>
<dbReference type="SMART" id="SM00015">
    <property type="entry name" value="IQ"/>
    <property type="match status" value="3"/>
</dbReference>
<keyword evidence="2 7" id="KW-0547">Nucleotide-binding</keyword>
<protein>
    <submittedName>
        <fullName evidence="11 12">Unconventional myosin-Ic-like isoform X1</fullName>
    </submittedName>
</protein>
<dbReference type="Proteomes" id="UP000695022">
    <property type="component" value="Unplaced"/>
</dbReference>
<dbReference type="InterPro" id="IPR036072">
    <property type="entry name" value="MYSc_Myo1"/>
</dbReference>
<dbReference type="RefSeq" id="XP_014666078.1">
    <property type="nucleotide sequence ID" value="XM_014810592.1"/>
</dbReference>
<feature type="domain" description="TH1" evidence="9">
    <location>
        <begin position="847"/>
        <end position="1026"/>
    </location>
</feature>
<keyword evidence="3 7" id="KW-0067">ATP-binding</keyword>
<feature type="binding site" evidence="7">
    <location>
        <begin position="105"/>
        <end position="112"/>
    </location>
    <ligand>
        <name>ATP</name>
        <dbReference type="ChEBI" id="CHEBI:30616"/>
    </ligand>
</feature>
<dbReference type="RefSeq" id="XP_014666077.1">
    <property type="nucleotide sequence ID" value="XM_014810591.1"/>
</dbReference>
<dbReference type="RefSeq" id="XP_014666079.1">
    <property type="nucleotide sequence ID" value="XM_014810593.1"/>
</dbReference>
<evidence type="ECO:0000256" key="5">
    <source>
        <dbReference type="ARBA" id="ARBA00023175"/>
    </source>
</evidence>
<comment type="similarity">
    <text evidence="1 7">Belongs to the TRAFAC class myosin-kinesin ATPase superfamily. Myosin family.</text>
</comment>
<dbReference type="InterPro" id="IPR036961">
    <property type="entry name" value="Kinesin_motor_dom_sf"/>
</dbReference>
<dbReference type="PROSITE" id="PS51456">
    <property type="entry name" value="MYOSIN_MOTOR"/>
    <property type="match status" value="1"/>
</dbReference>
<keyword evidence="6 7" id="KW-0009">Actin-binding</keyword>
<evidence type="ECO:0000256" key="7">
    <source>
        <dbReference type="PROSITE-ProRule" id="PRU00782"/>
    </source>
</evidence>
<accession>A0ABM1E1K8</accession>
<evidence type="ECO:0000256" key="3">
    <source>
        <dbReference type="ARBA" id="ARBA00022840"/>
    </source>
</evidence>
<evidence type="ECO:0000256" key="2">
    <source>
        <dbReference type="ARBA" id="ARBA00022741"/>
    </source>
</evidence>
<feature type="region of interest" description="Actin-binding" evidence="7">
    <location>
        <begin position="570"/>
        <end position="592"/>
    </location>
</feature>
<reference evidence="11 12" key="1">
    <citation type="submission" date="2025-05" db="UniProtKB">
        <authorList>
            <consortium name="RefSeq"/>
        </authorList>
    </citation>
    <scope>IDENTIFICATION</scope>
</reference>
<evidence type="ECO:0000256" key="4">
    <source>
        <dbReference type="ARBA" id="ARBA00023123"/>
    </source>
</evidence>
<keyword evidence="5 7" id="KW-0505">Motor protein</keyword>
<dbReference type="SUPFAM" id="SSF52540">
    <property type="entry name" value="P-loop containing nucleoside triphosphate hydrolases"/>
    <property type="match status" value="1"/>
</dbReference>
<dbReference type="PRINTS" id="PR00193">
    <property type="entry name" value="MYOSINHEAVY"/>
</dbReference>
<evidence type="ECO:0000313" key="12">
    <source>
        <dbReference type="RefSeq" id="XP_014666077.1"/>
    </source>
</evidence>
<keyword evidence="4 7" id="KW-0518">Myosin</keyword>
<dbReference type="PROSITE" id="PS51757">
    <property type="entry name" value="TH1"/>
    <property type="match status" value="1"/>
</dbReference>
<sequence>MEHDLHLRDRVGLQDFVLLEDYHDVNAFIENLRKRFNEDIIYTYIGPVLVSVNPYRELPIYSQEYIETYRGEAFYELPPHIYAVSDMAYRSMLAERRDQCVLISGESGAGKTEATKKMLYYLAEASHHAAEVDRVKDRLLQSNPVLEAFGNAKTTRNDNSSRFGKYMDIQFNFKGVPVGGHILNYLLEKSRVVHQANGERNFHIFYQLLAGADERLLQRLHLVSDPDQYFYLKQGGSSQARRINDEQDLKVVRRGLEVVDFSQQEQDELFAIVASVIHMGNITFEEEDHITRVEDGEHANVVAQLLGCPLDVLKQALTHKAIEARGEKMHTPLSPDQSVYARDALAKAVYERLFTWLVNKVNFSLAFEHRADKLSYEQHGQTVMGLLDIYGFEIFDVNGFEQFCINYCNEKLQQLFIELTLKSEQDEYLREGIEWEPVEYFNNKIICDLIEEKHRGIIAILDEECLLPGETTDATFLSKMEDTVVHPHFRDHKAARKEISREEFQLKHYAGDVTYSVTGFLDKNNDLLFRSLKEAMIETTNSITSTIFTAAEMESKKRPETAGTQFKTSLSQLMVILMSKEPSYIRCIKPNDAKRSGIFTEKIVRHQVKYLGLVENLRVRRAGFAYKRNYDFFVHRYKSLCPATWPSFNGPAKTGVQLICEHLGYNPSSYKLGRTKIFVRSPRTLFETEDALQQRKHQLACLIQAKFKGFRQRRAYVSMQLAVTCITKYWRRVLAKRLLARRRHAAIVLRRFVKGFMTRHEPPCEANAEFLQYVRREYLLRLSRKLPRSVLDKVWQPCPRAVNETDVLLHPLCTRTLVRKYVRSLSPERKNQLEQKVVAEAIFRGKKQSYPASIMDYFQDHRLPDNMAQSQFETKIKPGDEKTMYSTMVTKYDRHGYQPRNWMLFATNSAIYLLDEKSFKLKHRIPYTTIKGISVSSLTDSVFVIHIPTENKKEKGDVILESKWLIETVTKICIVSRKLDMVHLEASGSISHTMADGKMGVIEFQMGEEPSIAKSKTGNLTVVTASNGYANGF</sequence>
<dbReference type="Gene3D" id="1.20.5.4820">
    <property type="match status" value="1"/>
</dbReference>
<keyword evidence="10" id="KW-1185">Reference proteome</keyword>
<dbReference type="PANTHER" id="PTHR13140:SF679">
    <property type="entry name" value="UNCONVENTIONAL MYOSIN IC"/>
    <property type="match status" value="1"/>
</dbReference>
<dbReference type="Gene3D" id="1.20.120.720">
    <property type="entry name" value="Myosin VI head, motor domain, U50 subdomain"/>
    <property type="match status" value="1"/>
</dbReference>
<dbReference type="CDD" id="cd01378">
    <property type="entry name" value="MYSc_Myo1"/>
    <property type="match status" value="1"/>
</dbReference>
<evidence type="ECO:0000256" key="1">
    <source>
        <dbReference type="ARBA" id="ARBA00008314"/>
    </source>
</evidence>
<dbReference type="PROSITE" id="PS50096">
    <property type="entry name" value="IQ"/>
    <property type="match status" value="1"/>
</dbReference>
<name>A0ABM1E1K8_PRICU</name>
<evidence type="ECO:0000313" key="10">
    <source>
        <dbReference type="Proteomes" id="UP000695022"/>
    </source>
</evidence>
<dbReference type="Gene3D" id="1.10.10.820">
    <property type="match status" value="1"/>
</dbReference>
<feature type="domain" description="Myosin motor" evidence="8">
    <location>
        <begin position="12"/>
        <end position="693"/>
    </location>
</feature>
<dbReference type="RefSeq" id="XP_014666076.1">
    <property type="nucleotide sequence ID" value="XM_014810590.1"/>
</dbReference>
<dbReference type="Pfam" id="PF00063">
    <property type="entry name" value="Myosin_head"/>
    <property type="match status" value="1"/>
</dbReference>
<dbReference type="SMART" id="SM00242">
    <property type="entry name" value="MYSc"/>
    <property type="match status" value="1"/>
</dbReference>
<evidence type="ECO:0000313" key="11">
    <source>
        <dbReference type="RefSeq" id="XP_014666076.1"/>
    </source>
</evidence>
<dbReference type="Gene3D" id="3.40.850.10">
    <property type="entry name" value="Kinesin motor domain"/>
    <property type="match status" value="1"/>
</dbReference>
<organism evidence="10 14">
    <name type="scientific">Priapulus caudatus</name>
    <name type="common">Priapulid worm</name>
    <dbReference type="NCBI Taxonomy" id="37621"/>
    <lineage>
        <taxon>Eukaryota</taxon>
        <taxon>Metazoa</taxon>
        <taxon>Ecdysozoa</taxon>
        <taxon>Scalidophora</taxon>
        <taxon>Priapulida</taxon>
        <taxon>Priapulimorpha</taxon>
        <taxon>Priapulimorphida</taxon>
        <taxon>Priapulidae</taxon>
        <taxon>Priapulus</taxon>
    </lineage>
</organism>
<gene>
    <name evidence="11 12 13 14" type="primary">LOC106808042</name>
</gene>
<evidence type="ECO:0000256" key="6">
    <source>
        <dbReference type="ARBA" id="ARBA00023203"/>
    </source>
</evidence>
<dbReference type="InterPro" id="IPR010926">
    <property type="entry name" value="Myosin_TH1"/>
</dbReference>
<evidence type="ECO:0000259" key="8">
    <source>
        <dbReference type="PROSITE" id="PS51456"/>
    </source>
</evidence>
<dbReference type="InterPro" id="IPR001609">
    <property type="entry name" value="Myosin_head_motor_dom-like"/>
</dbReference>
<evidence type="ECO:0000313" key="13">
    <source>
        <dbReference type="RefSeq" id="XP_014666078.1"/>
    </source>
</evidence>
<dbReference type="InterPro" id="IPR000048">
    <property type="entry name" value="IQ_motif_EF-hand-BS"/>
</dbReference>
<evidence type="ECO:0000259" key="9">
    <source>
        <dbReference type="PROSITE" id="PS51757"/>
    </source>
</evidence>
<dbReference type="GeneID" id="106808042"/>
<proteinExistence type="inferred from homology"/>
<dbReference type="InterPro" id="IPR027417">
    <property type="entry name" value="P-loop_NTPase"/>
</dbReference>
<dbReference type="PANTHER" id="PTHR13140">
    <property type="entry name" value="MYOSIN"/>
    <property type="match status" value="1"/>
</dbReference>